<dbReference type="Pfam" id="PF02518">
    <property type="entry name" value="HATPase_c"/>
    <property type="match status" value="1"/>
</dbReference>
<dbReference type="EMBL" id="ADLO01000105">
    <property type="protein sequence ID" value="KGF53730.1"/>
    <property type="molecule type" value="Genomic_DNA"/>
</dbReference>
<evidence type="ECO:0000256" key="6">
    <source>
        <dbReference type="ARBA" id="ARBA00023012"/>
    </source>
</evidence>
<evidence type="ECO:0000256" key="5">
    <source>
        <dbReference type="ARBA" id="ARBA00022777"/>
    </source>
</evidence>
<keyword evidence="4" id="KW-0808">Transferase</keyword>
<dbReference type="PANTHER" id="PTHR43711">
    <property type="entry name" value="TWO-COMPONENT HISTIDINE KINASE"/>
    <property type="match status" value="1"/>
</dbReference>
<dbReference type="RefSeq" id="WP_044942946.1">
    <property type="nucleotide sequence ID" value="NZ_KN174166.1"/>
</dbReference>
<keyword evidence="5" id="KW-0418">Kinase</keyword>
<keyword evidence="3" id="KW-0597">Phosphoprotein</keyword>
<evidence type="ECO:0000259" key="7">
    <source>
        <dbReference type="PROSITE" id="PS50109"/>
    </source>
</evidence>
<comment type="caution">
    <text evidence="8">The sequence shown here is derived from an EMBL/GenBank/DDBJ whole genome shotgun (WGS) entry which is preliminary data.</text>
</comment>
<evidence type="ECO:0000256" key="3">
    <source>
        <dbReference type="ARBA" id="ARBA00022553"/>
    </source>
</evidence>
<dbReference type="PANTHER" id="PTHR43711:SF31">
    <property type="entry name" value="HISTIDINE KINASE"/>
    <property type="match status" value="1"/>
</dbReference>
<dbReference type="InterPro" id="IPR003661">
    <property type="entry name" value="HisK_dim/P_dom"/>
</dbReference>
<evidence type="ECO:0000313" key="8">
    <source>
        <dbReference type="EMBL" id="KGF53730.1"/>
    </source>
</evidence>
<dbReference type="HOGENOM" id="CLU_000445_89_3_9"/>
<sequence>MTPAVCGALALAALGVGFGLAQWLYTRRLLARLDRMLADAVDGSFRESRFDESRLSALEGRLARFLNGSAASARELEGKRAAIQTLISDISHQTKTPIANILLYASLLAEGELSPEQAAQAATLSRQAEKLSFLIQALVKASRLETGIITTAPEPQPVGPLLEGALAQARPQAEAKGLTLAAEPCGAAARFDRKWTAEALFNVVDNAVKYTPAGGRVTLSAVPLGQFCRLDVSDTGIGIPEEEQGRIFGRFYRGGAVRAEEGVGIGLYLVREILRRQGGYVKVASHPGQGTTFSLYLPRE</sequence>
<dbReference type="EC" id="2.7.13.3" evidence="2"/>
<evidence type="ECO:0000313" key="9">
    <source>
        <dbReference type="Proteomes" id="UP000029585"/>
    </source>
</evidence>
<dbReference type="GO" id="GO:0000155">
    <property type="term" value="F:phosphorelay sensor kinase activity"/>
    <property type="evidence" value="ECO:0007669"/>
    <property type="project" value="InterPro"/>
</dbReference>
<protein>
    <recommendedName>
        <fullName evidence="2">histidine kinase</fullName>
        <ecNumber evidence="2">2.7.13.3</ecNumber>
    </recommendedName>
</protein>
<evidence type="ECO:0000256" key="2">
    <source>
        <dbReference type="ARBA" id="ARBA00012438"/>
    </source>
</evidence>
<evidence type="ECO:0000256" key="4">
    <source>
        <dbReference type="ARBA" id="ARBA00022679"/>
    </source>
</evidence>
<dbReference type="InterPro" id="IPR003594">
    <property type="entry name" value="HATPase_dom"/>
</dbReference>
<dbReference type="AlphaFoldDB" id="A0A096B3V6"/>
<feature type="domain" description="Histidine kinase" evidence="7">
    <location>
        <begin position="89"/>
        <end position="300"/>
    </location>
</feature>
<dbReference type="CDD" id="cd00075">
    <property type="entry name" value="HATPase"/>
    <property type="match status" value="1"/>
</dbReference>
<dbReference type="Gene3D" id="1.10.287.130">
    <property type="match status" value="1"/>
</dbReference>
<reference evidence="8 9" key="1">
    <citation type="submission" date="2011-08" db="EMBL/GenBank/DDBJ databases">
        <title>The Genome Sequence of Clostridium orbiscindens 1_3_50AFAA.</title>
        <authorList>
            <consortium name="The Broad Institute Genome Sequencing Platform"/>
            <person name="Earl A."/>
            <person name="Ward D."/>
            <person name="Feldgarden M."/>
            <person name="Gevers D."/>
            <person name="Daigneault M."/>
            <person name="Strauss J."/>
            <person name="Allen-Vercoe E."/>
            <person name="Young S.K."/>
            <person name="Zeng Q."/>
            <person name="Gargeya S."/>
            <person name="Fitzgerald M."/>
            <person name="Haas B."/>
            <person name="Abouelleil A."/>
            <person name="Alvarado L."/>
            <person name="Arachchi H.M."/>
            <person name="Berlin A."/>
            <person name="Brown A."/>
            <person name="Chapman S.B."/>
            <person name="Chen Z."/>
            <person name="Dunbar C."/>
            <person name="Freedman E."/>
            <person name="Gearin G."/>
            <person name="Gellesch M."/>
            <person name="Goldberg J."/>
            <person name="Griggs A."/>
            <person name="Gujja S."/>
            <person name="Heiman D."/>
            <person name="Howarth C."/>
            <person name="Larson L."/>
            <person name="Lui A."/>
            <person name="MacDonald P.J.P."/>
            <person name="Montmayeur A."/>
            <person name="Murphy C."/>
            <person name="Neiman D."/>
            <person name="Pearson M."/>
            <person name="Priest M."/>
            <person name="Roberts A."/>
            <person name="Saif S."/>
            <person name="Shea T."/>
            <person name="Shenoy N."/>
            <person name="Sisk P."/>
            <person name="Stolte C."/>
            <person name="Sykes S."/>
            <person name="Wortman J."/>
            <person name="Nusbaum C."/>
            <person name="Birren B."/>
        </authorList>
    </citation>
    <scope>NUCLEOTIDE SEQUENCE [LARGE SCALE GENOMIC DNA]</scope>
    <source>
        <strain evidence="8 9">1_3_50AFAA</strain>
    </source>
</reference>
<keyword evidence="9" id="KW-1185">Reference proteome</keyword>
<dbReference type="SMART" id="SM00388">
    <property type="entry name" value="HisKA"/>
    <property type="match status" value="1"/>
</dbReference>
<dbReference type="Proteomes" id="UP000029585">
    <property type="component" value="Unassembled WGS sequence"/>
</dbReference>
<name>A0A096B3V6_FLAPL</name>
<dbReference type="PROSITE" id="PS50109">
    <property type="entry name" value="HIS_KIN"/>
    <property type="match status" value="1"/>
</dbReference>
<dbReference type="eggNOG" id="COG2205">
    <property type="taxonomic scope" value="Bacteria"/>
</dbReference>
<comment type="catalytic activity">
    <reaction evidence="1">
        <text>ATP + protein L-histidine = ADP + protein N-phospho-L-histidine.</text>
        <dbReference type="EC" id="2.7.13.3"/>
    </reaction>
</comment>
<dbReference type="SMART" id="SM00387">
    <property type="entry name" value="HATPase_c"/>
    <property type="match status" value="1"/>
</dbReference>
<dbReference type="InterPro" id="IPR036890">
    <property type="entry name" value="HATPase_C_sf"/>
</dbReference>
<organism evidence="8 9">
    <name type="scientific">Flavonifractor plautii 1_3_50AFAA</name>
    <dbReference type="NCBI Taxonomy" id="742738"/>
    <lineage>
        <taxon>Bacteria</taxon>
        <taxon>Bacillati</taxon>
        <taxon>Bacillota</taxon>
        <taxon>Clostridia</taxon>
        <taxon>Eubacteriales</taxon>
        <taxon>Oscillospiraceae</taxon>
        <taxon>Flavonifractor</taxon>
    </lineage>
</organism>
<dbReference type="SUPFAM" id="SSF47384">
    <property type="entry name" value="Homodimeric domain of signal transducing histidine kinase"/>
    <property type="match status" value="1"/>
</dbReference>
<gene>
    <name evidence="8" type="ORF">HMPREF9460_03550</name>
</gene>
<dbReference type="PRINTS" id="PR00344">
    <property type="entry name" value="BCTRLSENSOR"/>
</dbReference>
<dbReference type="Pfam" id="PF00512">
    <property type="entry name" value="HisKA"/>
    <property type="match status" value="1"/>
</dbReference>
<dbReference type="Gene3D" id="3.30.565.10">
    <property type="entry name" value="Histidine kinase-like ATPase, C-terminal domain"/>
    <property type="match status" value="1"/>
</dbReference>
<accession>A0A096B3V6</accession>
<proteinExistence type="predicted"/>
<dbReference type="InterPro" id="IPR004358">
    <property type="entry name" value="Sig_transdc_His_kin-like_C"/>
</dbReference>
<dbReference type="CDD" id="cd00082">
    <property type="entry name" value="HisKA"/>
    <property type="match status" value="1"/>
</dbReference>
<evidence type="ECO:0000256" key="1">
    <source>
        <dbReference type="ARBA" id="ARBA00000085"/>
    </source>
</evidence>
<dbReference type="InterPro" id="IPR036097">
    <property type="entry name" value="HisK_dim/P_sf"/>
</dbReference>
<dbReference type="InterPro" id="IPR005467">
    <property type="entry name" value="His_kinase_dom"/>
</dbReference>
<dbReference type="PATRIC" id="fig|742738.3.peg.3660"/>
<keyword evidence="6" id="KW-0902">Two-component regulatory system</keyword>
<dbReference type="SUPFAM" id="SSF55874">
    <property type="entry name" value="ATPase domain of HSP90 chaperone/DNA topoisomerase II/histidine kinase"/>
    <property type="match status" value="1"/>
</dbReference>
<dbReference type="InterPro" id="IPR050736">
    <property type="entry name" value="Sensor_HK_Regulatory"/>
</dbReference>